<dbReference type="Proteomes" id="UP000799291">
    <property type="component" value="Unassembled WGS sequence"/>
</dbReference>
<feature type="compositionally biased region" description="Basic and acidic residues" evidence="1">
    <location>
        <begin position="31"/>
        <end position="40"/>
    </location>
</feature>
<dbReference type="OrthoDB" id="3685818at2759"/>
<organism evidence="2 3">
    <name type="scientific">Lentithecium fluviatile CBS 122367</name>
    <dbReference type="NCBI Taxonomy" id="1168545"/>
    <lineage>
        <taxon>Eukaryota</taxon>
        <taxon>Fungi</taxon>
        <taxon>Dikarya</taxon>
        <taxon>Ascomycota</taxon>
        <taxon>Pezizomycotina</taxon>
        <taxon>Dothideomycetes</taxon>
        <taxon>Pleosporomycetidae</taxon>
        <taxon>Pleosporales</taxon>
        <taxon>Massarineae</taxon>
        <taxon>Lentitheciaceae</taxon>
        <taxon>Lentithecium</taxon>
    </lineage>
</organism>
<protein>
    <submittedName>
        <fullName evidence="2">Uncharacterized protein</fullName>
    </submittedName>
</protein>
<evidence type="ECO:0000256" key="1">
    <source>
        <dbReference type="SAM" id="MobiDB-lite"/>
    </source>
</evidence>
<gene>
    <name evidence="2" type="ORF">K458DRAFT_389996</name>
</gene>
<keyword evidence="3" id="KW-1185">Reference proteome</keyword>
<feature type="compositionally biased region" description="Basic and acidic residues" evidence="1">
    <location>
        <begin position="98"/>
        <end position="115"/>
    </location>
</feature>
<feature type="region of interest" description="Disordered" evidence="1">
    <location>
        <begin position="318"/>
        <end position="374"/>
    </location>
</feature>
<evidence type="ECO:0000313" key="2">
    <source>
        <dbReference type="EMBL" id="KAF2683379.1"/>
    </source>
</evidence>
<feature type="compositionally biased region" description="Polar residues" evidence="1">
    <location>
        <begin position="258"/>
        <end position="267"/>
    </location>
</feature>
<dbReference type="AlphaFoldDB" id="A0A6G1IZR6"/>
<feature type="region of interest" description="Disordered" evidence="1">
    <location>
        <begin position="1"/>
        <end position="273"/>
    </location>
</feature>
<evidence type="ECO:0000313" key="3">
    <source>
        <dbReference type="Proteomes" id="UP000799291"/>
    </source>
</evidence>
<feature type="compositionally biased region" description="Basic and acidic residues" evidence="1">
    <location>
        <begin position="71"/>
        <end position="85"/>
    </location>
</feature>
<accession>A0A6G1IZR6</accession>
<reference evidence="2" key="1">
    <citation type="journal article" date="2020" name="Stud. Mycol.">
        <title>101 Dothideomycetes genomes: a test case for predicting lifestyles and emergence of pathogens.</title>
        <authorList>
            <person name="Haridas S."/>
            <person name="Albert R."/>
            <person name="Binder M."/>
            <person name="Bloem J."/>
            <person name="Labutti K."/>
            <person name="Salamov A."/>
            <person name="Andreopoulos B."/>
            <person name="Baker S."/>
            <person name="Barry K."/>
            <person name="Bills G."/>
            <person name="Bluhm B."/>
            <person name="Cannon C."/>
            <person name="Castanera R."/>
            <person name="Culley D."/>
            <person name="Daum C."/>
            <person name="Ezra D."/>
            <person name="Gonzalez J."/>
            <person name="Henrissat B."/>
            <person name="Kuo A."/>
            <person name="Liang C."/>
            <person name="Lipzen A."/>
            <person name="Lutzoni F."/>
            <person name="Magnuson J."/>
            <person name="Mondo S."/>
            <person name="Nolan M."/>
            <person name="Ohm R."/>
            <person name="Pangilinan J."/>
            <person name="Park H.-J."/>
            <person name="Ramirez L."/>
            <person name="Alfaro M."/>
            <person name="Sun H."/>
            <person name="Tritt A."/>
            <person name="Yoshinaga Y."/>
            <person name="Zwiers L.-H."/>
            <person name="Turgeon B."/>
            <person name="Goodwin S."/>
            <person name="Spatafora J."/>
            <person name="Crous P."/>
            <person name="Grigoriev I."/>
        </authorList>
    </citation>
    <scope>NUCLEOTIDE SEQUENCE</scope>
    <source>
        <strain evidence="2">CBS 122367</strain>
    </source>
</reference>
<dbReference type="EMBL" id="MU005584">
    <property type="protein sequence ID" value="KAF2683379.1"/>
    <property type="molecule type" value="Genomic_DNA"/>
</dbReference>
<feature type="compositionally biased region" description="Basic residues" evidence="1">
    <location>
        <begin position="58"/>
        <end position="70"/>
    </location>
</feature>
<feature type="compositionally biased region" description="Basic and acidic residues" evidence="1">
    <location>
        <begin position="203"/>
        <end position="234"/>
    </location>
</feature>
<name>A0A6G1IZR6_9PLEO</name>
<sequence length="687" mass="75617">MPPKGLYAMGRHHLYGGQMPRRSFNSNDFQPKPEPEKATEADTAAVHTQHGADDARRAAKKERKEKKEKKKRTESVSKQSNHEADGAIGNTKATLDVSDPKKERKKANKEAKRAAQEGPTSEGRKKKRKRDSEAVAETPAVAHRGVANGGFVVGGDLADSVMTSLNGLGTLGTHPFETLQTSEKPSKKKKRSRRKSQDINIDEQPKAGEVAKDVLRSTAEKPKQEKYEKKKTEKAQQPQDEALPKITTPRKTPVPFPQLSQRPTSSAGVLVPETPPPKAANYVNLLPKGPVSFSQPVANTATQCKPSKKERVTVLLSTPTSAGDVRTPKSAPPVTSNGVSRPSVPNALTDANLNKHTKPSIKDPKPRQRSRGAVSTVTSLLESASTPSIIEAFARIGKPYARSGAEVDPFVVPETKVKERRETHEEASMNVFNERFCELQKAVNFTEEQGYLENYVTWGVDNASNQLPCLGNVTGCTAKKEEILRLGREENLTILNHLDTDGGDLNALTDAANRARLADELLMLSLKARVPVPIGRLEGTWTLYCPKYAATHYDRYGYGQRTLTISSIAGFKHKNSYTARLNIPPRSMSYSILAFSTPPHASFRTSTIKTAAEGYTMDVVFLGNGYLQLRVDLNLLLKGKATGEVEGKKVHMEFIGVHEKAVKWFDKKNELEEEAKKLFAKYDGHDD</sequence>
<proteinExistence type="predicted"/>